<name>A0A072NS61_SCHAZ</name>
<dbReference type="EMBL" id="JJRY01000001">
    <property type="protein sequence ID" value="KEF40311.1"/>
    <property type="molecule type" value="Genomic_DNA"/>
</dbReference>
<dbReference type="PANTHER" id="PTHR35586:SF1">
    <property type="entry name" value="SLL1691 PROTEIN"/>
    <property type="match status" value="1"/>
</dbReference>
<dbReference type="PANTHER" id="PTHR35586">
    <property type="entry name" value="SLL1691 PROTEIN"/>
    <property type="match status" value="1"/>
</dbReference>
<dbReference type="PATRIC" id="fig|1348973.3.peg.323"/>
<dbReference type="AlphaFoldDB" id="A0A072NS61"/>
<dbReference type="RefSeq" id="WP_152551185.1">
    <property type="nucleotide sequence ID" value="NZ_JJRY01000001.1"/>
</dbReference>
<gene>
    <name evidence="1" type="ORF">M670_00337</name>
</gene>
<proteinExistence type="predicted"/>
<reference evidence="1 2" key="1">
    <citation type="submission" date="2014-04" db="EMBL/GenBank/DDBJ databases">
        <title>Draft genome sequence of Bacillus azotoformans MEV2011, a (co-) denitrifying strain unable to grow in the presence of oxygen.</title>
        <authorList>
            <person name="Nielsen M."/>
            <person name="Schreiber L."/>
            <person name="Finster K."/>
            <person name="Schramm A."/>
        </authorList>
    </citation>
    <scope>NUCLEOTIDE SEQUENCE [LARGE SCALE GENOMIC DNA]</scope>
    <source>
        <strain evidence="1 2">MEV2011</strain>
    </source>
</reference>
<comment type="caution">
    <text evidence="1">The sequence shown here is derived from an EMBL/GenBank/DDBJ whole genome shotgun (WGS) entry which is preliminary data.</text>
</comment>
<dbReference type="OrthoDB" id="419816at2"/>
<organism evidence="1 2">
    <name type="scientific">Schinkia azotoformans MEV2011</name>
    <dbReference type="NCBI Taxonomy" id="1348973"/>
    <lineage>
        <taxon>Bacteria</taxon>
        <taxon>Bacillati</taxon>
        <taxon>Bacillota</taxon>
        <taxon>Bacilli</taxon>
        <taxon>Bacillales</taxon>
        <taxon>Bacillaceae</taxon>
        <taxon>Calidifontibacillus/Schinkia group</taxon>
        <taxon>Schinkia</taxon>
    </lineage>
</organism>
<evidence type="ECO:0008006" key="3">
    <source>
        <dbReference type="Google" id="ProtNLM"/>
    </source>
</evidence>
<evidence type="ECO:0000313" key="2">
    <source>
        <dbReference type="Proteomes" id="UP000027936"/>
    </source>
</evidence>
<dbReference type="Proteomes" id="UP000027936">
    <property type="component" value="Unassembled WGS sequence"/>
</dbReference>
<protein>
    <recommendedName>
        <fullName evidence="3">Transposase (putative) YhgA-like domain-containing protein</fullName>
    </recommendedName>
</protein>
<sequence>MKNPDYDQLWKDVITELFEEFLLFFAPDLYEHVDFTTSPQFLEQELLKIIPDSDSNKRVADKLVKLLLKSGQEQWVYVHIEIQGNNDLLFPKRMFQSFYRIMDYYDRQVYALALFTDKVPCHKLNKYQYNFFGTKLTYNYNTYHIASQSETDLLQSNNPFALAILAGLYLIQSKKRKGTAFQYKLRLIRLLLEGNIISKDEKREYIQKLLIFIDHIIRLPEDENIALLTQLEPLIEREDINMGLSFDDTSIAKYFKNLGREEGREEGKKEGKEEEKREMARNLLKEGIEIPFIMRVSGLTKEEVEKLAAELNN</sequence>
<evidence type="ECO:0000313" key="1">
    <source>
        <dbReference type="EMBL" id="KEF40311.1"/>
    </source>
</evidence>
<accession>A0A072NS61</accession>